<protein>
    <submittedName>
        <fullName evidence="2">Uncharacterized protein</fullName>
    </submittedName>
</protein>
<organism evidence="2 3">
    <name type="scientific">Colletotrichum plurivorum</name>
    <dbReference type="NCBI Taxonomy" id="2175906"/>
    <lineage>
        <taxon>Eukaryota</taxon>
        <taxon>Fungi</taxon>
        <taxon>Dikarya</taxon>
        <taxon>Ascomycota</taxon>
        <taxon>Pezizomycotina</taxon>
        <taxon>Sordariomycetes</taxon>
        <taxon>Hypocreomycetidae</taxon>
        <taxon>Glomerellales</taxon>
        <taxon>Glomerellaceae</taxon>
        <taxon>Colletotrichum</taxon>
        <taxon>Colletotrichum orchidearum species complex</taxon>
    </lineage>
</organism>
<dbReference type="Proteomes" id="UP000654918">
    <property type="component" value="Unassembled WGS sequence"/>
</dbReference>
<feature type="transmembrane region" description="Helical" evidence="1">
    <location>
        <begin position="54"/>
        <end position="75"/>
    </location>
</feature>
<evidence type="ECO:0000313" key="3">
    <source>
        <dbReference type="Proteomes" id="UP000654918"/>
    </source>
</evidence>
<evidence type="ECO:0000313" key="2">
    <source>
        <dbReference type="EMBL" id="KAF6814340.1"/>
    </source>
</evidence>
<name>A0A8H6MZX2_9PEZI</name>
<keyword evidence="1" id="KW-0472">Membrane</keyword>
<sequence>MPIRFGNIGGGDTESFHLESIPLTHKTPQGSIRGSDAAREGKAARQAVARRRRWLGLSFDVVLMLLPLVFIAASQHHKPESAAGDKIQDALLLSPTIFPILFAAICGKGMKSIALYKSQTGISLRLLELLSGANSLFSALERVYMLRSFGITSMVLTTLWLLSPLGGQALSPRLLTKTRFYANSTQEATFLGPDFLNSTGQTEEFIASGSPSFTQYSLLNLYEVPLPLFERRFEQVLNTFYYAASSQIFWTGNLSFWYDAKYARQATAAVAEDLGRHYVCHWVWFGIAAAVVVLLEFIAIVNAVLRFRTRAPDIFGYVSSLTIGNKYCQDRGLEVSSALDGLEKVRALGRVRFQLADVRGADDVGRIAFVPRGGSDEVEASRVRLDRYYD</sequence>
<feature type="transmembrane region" description="Helical" evidence="1">
    <location>
        <begin position="282"/>
        <end position="305"/>
    </location>
</feature>
<gene>
    <name evidence="2" type="ORF">CPLU01_14422</name>
</gene>
<feature type="transmembrane region" description="Helical" evidence="1">
    <location>
        <begin position="144"/>
        <end position="162"/>
    </location>
</feature>
<accession>A0A8H6MZX2</accession>
<dbReference type="AlphaFoldDB" id="A0A8H6MZX2"/>
<comment type="caution">
    <text evidence="2">The sequence shown here is derived from an EMBL/GenBank/DDBJ whole genome shotgun (WGS) entry which is preliminary data.</text>
</comment>
<proteinExistence type="predicted"/>
<keyword evidence="1" id="KW-0812">Transmembrane</keyword>
<evidence type="ECO:0000256" key="1">
    <source>
        <dbReference type="SAM" id="Phobius"/>
    </source>
</evidence>
<dbReference type="EMBL" id="WIGO01000382">
    <property type="protein sequence ID" value="KAF6814340.1"/>
    <property type="molecule type" value="Genomic_DNA"/>
</dbReference>
<reference evidence="2" key="1">
    <citation type="journal article" date="2020" name="Phytopathology">
        <title>Genome Sequence Resources of Colletotrichum truncatum, C. plurivorum, C. musicola, and C. sojae: Four Species Pathogenic to Soybean (Glycine max).</title>
        <authorList>
            <person name="Rogerio F."/>
            <person name="Boufleur T.R."/>
            <person name="Ciampi-Guillardi M."/>
            <person name="Sukno S.A."/>
            <person name="Thon M.R."/>
            <person name="Massola Junior N.S."/>
            <person name="Baroncelli R."/>
        </authorList>
    </citation>
    <scope>NUCLEOTIDE SEQUENCE</scope>
    <source>
        <strain evidence="2">LFN00145</strain>
    </source>
</reference>
<feature type="transmembrane region" description="Helical" evidence="1">
    <location>
        <begin position="87"/>
        <end position="107"/>
    </location>
</feature>
<keyword evidence="1" id="KW-1133">Transmembrane helix</keyword>
<keyword evidence="3" id="KW-1185">Reference proteome</keyword>